<dbReference type="Proteomes" id="UP000646833">
    <property type="component" value="Unassembled WGS sequence"/>
</dbReference>
<dbReference type="AlphaFoldDB" id="A0A830EAY0"/>
<keyword evidence="2" id="KW-1133">Transmembrane helix</keyword>
<reference evidence="3" key="2">
    <citation type="submission" date="2020-09" db="EMBL/GenBank/DDBJ databases">
        <authorList>
            <person name="Sun Q."/>
            <person name="Sedlacek I."/>
        </authorList>
    </citation>
    <scope>NUCLEOTIDE SEQUENCE</scope>
    <source>
        <strain evidence="3">CCM 7217</strain>
    </source>
</reference>
<dbReference type="InterPro" id="IPR026371">
    <property type="entry name" value="PGF_CTERM"/>
</dbReference>
<sequence>MRPPHLSVALLVVVALSLSGVAAADSGTVIDHPGDELTLDAVDGEHVHGTTPYATGTLIGVRVQSVGDTHPFLVSKAVRVGENGSFDVTFDLSELARLRGGPVKVSVRRDQQTTYEENATLVTYDMPENSTLTPDIGEADATAETAASSPATTSDSPSGIEIPGFGVGVGVAALLVASLVAARGV</sequence>
<evidence type="ECO:0000313" key="4">
    <source>
        <dbReference type="Proteomes" id="UP000646833"/>
    </source>
</evidence>
<protein>
    <recommendedName>
        <fullName evidence="5">PGF-CTERM sorting domain-containing protein</fullName>
    </recommendedName>
</protein>
<comment type="caution">
    <text evidence="3">The sequence shown here is derived from an EMBL/GenBank/DDBJ whole genome shotgun (WGS) entry which is preliminary data.</text>
</comment>
<dbReference type="NCBIfam" id="NF045517">
    <property type="entry name" value="halo_surf_dom"/>
    <property type="match status" value="1"/>
</dbReference>
<keyword evidence="2" id="KW-0472">Membrane</keyword>
<evidence type="ECO:0000256" key="2">
    <source>
        <dbReference type="SAM" id="Phobius"/>
    </source>
</evidence>
<dbReference type="RefSeq" id="WP_007273422.1">
    <property type="nucleotide sequence ID" value="NZ_BMCI01000003.1"/>
</dbReference>
<keyword evidence="2" id="KW-0812">Transmembrane</keyword>
<dbReference type="GO" id="GO:0005886">
    <property type="term" value="C:plasma membrane"/>
    <property type="evidence" value="ECO:0007669"/>
    <property type="project" value="UniProtKB-SubCell"/>
</dbReference>
<gene>
    <name evidence="3" type="ORF">GCM10007209_22520</name>
</gene>
<dbReference type="GO" id="GO:0030115">
    <property type="term" value="C:S-layer"/>
    <property type="evidence" value="ECO:0007669"/>
    <property type="project" value="UniProtKB-SubCell"/>
</dbReference>
<dbReference type="NCBIfam" id="TIGR04126">
    <property type="entry name" value="PGF_CTERM"/>
    <property type="match status" value="1"/>
</dbReference>
<name>A0A830EAY0_9EURY</name>
<keyword evidence="1" id="KW-0732">Signal</keyword>
<evidence type="ECO:0000313" key="3">
    <source>
        <dbReference type="EMBL" id="GGC59883.1"/>
    </source>
</evidence>
<accession>A0A830EAY0</accession>
<evidence type="ECO:0008006" key="5">
    <source>
        <dbReference type="Google" id="ProtNLM"/>
    </source>
</evidence>
<organism evidence="3 4">
    <name type="scientific">Haloferax sulfurifontis</name>
    <dbReference type="NCBI Taxonomy" id="255616"/>
    <lineage>
        <taxon>Archaea</taxon>
        <taxon>Methanobacteriati</taxon>
        <taxon>Methanobacteriota</taxon>
        <taxon>Stenosarchaea group</taxon>
        <taxon>Halobacteria</taxon>
        <taxon>Halobacteriales</taxon>
        <taxon>Haloferacaceae</taxon>
        <taxon>Haloferax</taxon>
    </lineage>
</organism>
<evidence type="ECO:0000256" key="1">
    <source>
        <dbReference type="ARBA" id="ARBA00022729"/>
    </source>
</evidence>
<proteinExistence type="predicted"/>
<feature type="transmembrane region" description="Helical" evidence="2">
    <location>
        <begin position="162"/>
        <end position="182"/>
    </location>
</feature>
<reference evidence="3" key="1">
    <citation type="journal article" date="2014" name="Int. J. Syst. Evol. Microbiol.">
        <title>Complete genome sequence of Corynebacterium casei LMG S-19264T (=DSM 44701T), isolated from a smear-ripened cheese.</title>
        <authorList>
            <consortium name="US DOE Joint Genome Institute (JGI-PGF)"/>
            <person name="Walter F."/>
            <person name="Albersmeier A."/>
            <person name="Kalinowski J."/>
            <person name="Ruckert C."/>
        </authorList>
    </citation>
    <scope>NUCLEOTIDE SEQUENCE</scope>
    <source>
        <strain evidence="3">CCM 7217</strain>
    </source>
</reference>
<dbReference type="EMBL" id="BMCI01000003">
    <property type="protein sequence ID" value="GGC59883.1"/>
    <property type="molecule type" value="Genomic_DNA"/>
</dbReference>